<dbReference type="AlphaFoldDB" id="A0A316F890"/>
<evidence type="ECO:0000256" key="1">
    <source>
        <dbReference type="SAM" id="Phobius"/>
    </source>
</evidence>
<keyword evidence="1" id="KW-0472">Membrane</keyword>
<reference evidence="2 3" key="1">
    <citation type="submission" date="2018-05" db="EMBL/GenBank/DDBJ databases">
        <title>Genomic Encyclopedia of Archaeal and Bacterial Type Strains, Phase II (KMG-II): from individual species to whole genera.</title>
        <authorList>
            <person name="Goeker M."/>
        </authorList>
    </citation>
    <scope>NUCLEOTIDE SEQUENCE [LARGE SCALE GENOMIC DNA]</scope>
    <source>
        <strain evidence="2 3">DSM 45184</strain>
    </source>
</reference>
<dbReference type="Proteomes" id="UP000245697">
    <property type="component" value="Unassembled WGS sequence"/>
</dbReference>
<protein>
    <submittedName>
        <fullName evidence="2">Uncharacterized protein</fullName>
    </submittedName>
</protein>
<evidence type="ECO:0000313" key="3">
    <source>
        <dbReference type="Proteomes" id="UP000245697"/>
    </source>
</evidence>
<name>A0A316F890_9ACTN</name>
<keyword evidence="1" id="KW-0812">Transmembrane</keyword>
<keyword evidence="3" id="KW-1185">Reference proteome</keyword>
<accession>A0A316F890</accession>
<dbReference type="EMBL" id="QGGR01000018">
    <property type="protein sequence ID" value="PWK40853.1"/>
    <property type="molecule type" value="Genomic_DNA"/>
</dbReference>
<evidence type="ECO:0000313" key="2">
    <source>
        <dbReference type="EMBL" id="PWK40853.1"/>
    </source>
</evidence>
<organism evidence="2 3">
    <name type="scientific">Actinoplanes xinjiangensis</name>
    <dbReference type="NCBI Taxonomy" id="512350"/>
    <lineage>
        <taxon>Bacteria</taxon>
        <taxon>Bacillati</taxon>
        <taxon>Actinomycetota</taxon>
        <taxon>Actinomycetes</taxon>
        <taxon>Micromonosporales</taxon>
        <taxon>Micromonosporaceae</taxon>
        <taxon>Actinoplanes</taxon>
    </lineage>
</organism>
<comment type="caution">
    <text evidence="2">The sequence shown here is derived from an EMBL/GenBank/DDBJ whole genome shotgun (WGS) entry which is preliminary data.</text>
</comment>
<keyword evidence="1" id="KW-1133">Transmembrane helix</keyword>
<proteinExistence type="predicted"/>
<gene>
    <name evidence="2" type="ORF">BC793_11883</name>
</gene>
<feature type="transmembrane region" description="Helical" evidence="1">
    <location>
        <begin position="30"/>
        <end position="52"/>
    </location>
</feature>
<feature type="transmembrane region" description="Helical" evidence="1">
    <location>
        <begin position="64"/>
        <end position="90"/>
    </location>
</feature>
<sequence>MTMTRGTAVGCPDCQALGCGMNSIRARRLLTVHAIAVAALTALYGLLAAVALGAPDAGPTSGVALLPAWLPLTLLGMPWSLVFCANPYAFDGLSEFGHHAVIVGPAWLNLAIHAVVSRVRAARSESPPQMPADLP</sequence>